<dbReference type="EMBL" id="JAKLWS010000021">
    <property type="protein sequence ID" value="MCG2589836.1"/>
    <property type="molecule type" value="Genomic_DNA"/>
</dbReference>
<evidence type="ECO:0000259" key="1">
    <source>
        <dbReference type="PROSITE" id="PS50042"/>
    </source>
</evidence>
<keyword evidence="3" id="KW-1185">Reference proteome</keyword>
<dbReference type="InterPro" id="IPR018490">
    <property type="entry name" value="cNMP-bd_dom_sf"/>
</dbReference>
<name>A0ABS9KG71_9BACT</name>
<protein>
    <submittedName>
        <fullName evidence="2">Cyclic nucleotide-binding domain-containing protein</fullName>
    </submittedName>
</protein>
<evidence type="ECO:0000313" key="2">
    <source>
        <dbReference type="EMBL" id="MCG2589836.1"/>
    </source>
</evidence>
<dbReference type="InterPro" id="IPR014710">
    <property type="entry name" value="RmlC-like_jellyroll"/>
</dbReference>
<dbReference type="RefSeq" id="WP_237855195.1">
    <property type="nucleotide sequence ID" value="NZ_JAKLWS010000021.1"/>
</dbReference>
<dbReference type="InterPro" id="IPR000595">
    <property type="entry name" value="cNMP-bd_dom"/>
</dbReference>
<dbReference type="Gene3D" id="2.60.120.10">
    <property type="entry name" value="Jelly Rolls"/>
    <property type="match status" value="1"/>
</dbReference>
<reference evidence="2" key="1">
    <citation type="submission" date="2022-01" db="EMBL/GenBank/DDBJ databases">
        <authorList>
            <person name="Wang Y."/>
        </authorList>
    </citation>
    <scope>NUCLEOTIDE SEQUENCE</scope>
    <source>
        <strain evidence="2">WB101</strain>
    </source>
</reference>
<gene>
    <name evidence="2" type="ORF">L6773_14745</name>
</gene>
<feature type="domain" description="Cyclic nucleotide-binding" evidence="1">
    <location>
        <begin position="22"/>
        <end position="145"/>
    </location>
</feature>
<sequence length="178" mass="20865">MFKKNSLKKIRNQGSIVFKSQLLQDLTPFERYELLQLCHRRKFKEGEFIYHQNDPGAGIYFIEEGWVRLVVSKNLENDQTEKFTVDLQAPSEIGIMSIGYEIPRMATAQCLKDSILLGFFKPDFETLKKRNPETAVKFLEAVTNQTMKRFELSMNQLKKTTDLETAFSIMFREYNKSE</sequence>
<dbReference type="PROSITE" id="PS50042">
    <property type="entry name" value="CNMP_BINDING_3"/>
    <property type="match status" value="1"/>
</dbReference>
<dbReference type="Pfam" id="PF00027">
    <property type="entry name" value="cNMP_binding"/>
    <property type="match status" value="1"/>
</dbReference>
<reference evidence="2" key="2">
    <citation type="submission" date="2024-05" db="EMBL/GenBank/DDBJ databases">
        <title>Rhodohalobacter halophilus gen. nov., sp. nov., a moderately halophilic member of the family Balneolaceae.</title>
        <authorList>
            <person name="Xia J."/>
        </authorList>
    </citation>
    <scope>NUCLEOTIDE SEQUENCE</scope>
    <source>
        <strain evidence="2">WB101</strain>
    </source>
</reference>
<evidence type="ECO:0000313" key="3">
    <source>
        <dbReference type="Proteomes" id="UP001165366"/>
    </source>
</evidence>
<dbReference type="SUPFAM" id="SSF51206">
    <property type="entry name" value="cAMP-binding domain-like"/>
    <property type="match status" value="1"/>
</dbReference>
<dbReference type="SMART" id="SM00100">
    <property type="entry name" value="cNMP"/>
    <property type="match status" value="1"/>
</dbReference>
<comment type="caution">
    <text evidence="2">The sequence shown here is derived from an EMBL/GenBank/DDBJ whole genome shotgun (WGS) entry which is preliminary data.</text>
</comment>
<organism evidence="2 3">
    <name type="scientific">Rhodohalobacter sulfatireducens</name>
    <dbReference type="NCBI Taxonomy" id="2911366"/>
    <lineage>
        <taxon>Bacteria</taxon>
        <taxon>Pseudomonadati</taxon>
        <taxon>Balneolota</taxon>
        <taxon>Balneolia</taxon>
        <taxon>Balneolales</taxon>
        <taxon>Balneolaceae</taxon>
        <taxon>Rhodohalobacter</taxon>
    </lineage>
</organism>
<accession>A0ABS9KG71</accession>
<dbReference type="CDD" id="cd00038">
    <property type="entry name" value="CAP_ED"/>
    <property type="match status" value="1"/>
</dbReference>
<proteinExistence type="predicted"/>
<dbReference type="Proteomes" id="UP001165366">
    <property type="component" value="Unassembled WGS sequence"/>
</dbReference>